<dbReference type="InterPro" id="IPR027246">
    <property type="entry name" value="Porin_Euk/Tom40"/>
</dbReference>
<dbReference type="Proteomes" id="UP000268350">
    <property type="component" value="Unassembled WGS sequence"/>
</dbReference>
<evidence type="ECO:0000256" key="2">
    <source>
        <dbReference type="ARBA" id="ARBA00007780"/>
    </source>
</evidence>
<evidence type="ECO:0000256" key="3">
    <source>
        <dbReference type="ARBA" id="ARBA00022448"/>
    </source>
</evidence>
<keyword evidence="5" id="KW-0812">Transmembrane</keyword>
<evidence type="ECO:0000256" key="11">
    <source>
        <dbReference type="SAM" id="MobiDB-lite"/>
    </source>
</evidence>
<dbReference type="OrthoDB" id="7827681at2759"/>
<keyword evidence="13" id="KW-1185">Reference proteome</keyword>
<evidence type="ECO:0000313" key="12">
    <source>
        <dbReference type="EMBL" id="SPP81739.1"/>
    </source>
</evidence>
<name>A0A3B0K6U7_DROGU</name>
<evidence type="ECO:0000256" key="10">
    <source>
        <dbReference type="ARBA" id="ARBA00023136"/>
    </source>
</evidence>
<dbReference type="Pfam" id="PF01459">
    <property type="entry name" value="Porin_3"/>
    <property type="match status" value="1"/>
</dbReference>
<feature type="compositionally biased region" description="Gly residues" evidence="11">
    <location>
        <begin position="209"/>
        <end position="219"/>
    </location>
</feature>
<gene>
    <name evidence="12" type="ORF">DGUA_6G013473</name>
</gene>
<dbReference type="GO" id="GO:0005741">
    <property type="term" value="C:mitochondrial outer membrane"/>
    <property type="evidence" value="ECO:0007669"/>
    <property type="project" value="UniProtKB-SubCell"/>
</dbReference>
<dbReference type="GO" id="GO:0008308">
    <property type="term" value="F:voltage-gated monoatomic anion channel activity"/>
    <property type="evidence" value="ECO:0007669"/>
    <property type="project" value="InterPro"/>
</dbReference>
<keyword evidence="6" id="KW-1000">Mitochondrion outer membrane</keyword>
<sequence>MAPPTYPELGKLARDLFKRGYHPGLWQLDCKTMSSPAIELFSSGFASQDHSKVVGSLQSKYKIEDYGLTLTERWNTDSWFIGEILQKDKLSQGLMLALEGKFQPSSDSKDGKFRLGYAQDKFNFLSDMGISSNPMMNCSLVLAHNEFLGGVGCTFDVGDTSLSSWKLALGWANDKATVHVELMDGESWLASLFYKLNDQIDAAVELTKTGGGGGGGGGENAPEGESEQGGGSDVAVGVGLIYRLEGDALIRGKINSKAELGLGYEQKLRDGVTASISALLDGRHISDGNHKFGVGLALEC</sequence>
<dbReference type="Gene3D" id="2.40.160.10">
    <property type="entry name" value="Porin"/>
    <property type="match status" value="1"/>
</dbReference>
<keyword evidence="8" id="KW-0626">Porin</keyword>
<evidence type="ECO:0000256" key="9">
    <source>
        <dbReference type="ARBA" id="ARBA00023128"/>
    </source>
</evidence>
<reference evidence="13" key="1">
    <citation type="submission" date="2018-01" db="EMBL/GenBank/DDBJ databases">
        <authorList>
            <person name="Alioto T."/>
            <person name="Alioto T."/>
        </authorList>
    </citation>
    <scope>NUCLEOTIDE SEQUENCE [LARGE SCALE GENOMIC DNA]</scope>
</reference>
<evidence type="ECO:0000256" key="5">
    <source>
        <dbReference type="ARBA" id="ARBA00022692"/>
    </source>
</evidence>
<evidence type="ECO:0000256" key="1">
    <source>
        <dbReference type="ARBA" id="ARBA00004294"/>
    </source>
</evidence>
<keyword evidence="9" id="KW-0496">Mitochondrion</keyword>
<keyword evidence="4" id="KW-1134">Transmembrane beta strand</keyword>
<keyword evidence="10" id="KW-0472">Membrane</keyword>
<dbReference type="STRING" id="7266.A0A3B0K6U7"/>
<protein>
    <submittedName>
        <fullName evidence="12">Blast:Voltage-dependent anion-selective channel</fullName>
    </submittedName>
</protein>
<evidence type="ECO:0000256" key="7">
    <source>
        <dbReference type="ARBA" id="ARBA00023065"/>
    </source>
</evidence>
<evidence type="ECO:0000313" key="13">
    <source>
        <dbReference type="Proteomes" id="UP000268350"/>
    </source>
</evidence>
<dbReference type="CDD" id="cd07306">
    <property type="entry name" value="Porin3_VDAC"/>
    <property type="match status" value="1"/>
</dbReference>
<accession>A0A3B0K6U7</accession>
<dbReference type="EMBL" id="OUUW01000006">
    <property type="protein sequence ID" value="SPP81739.1"/>
    <property type="molecule type" value="Genomic_DNA"/>
</dbReference>
<evidence type="ECO:0000256" key="8">
    <source>
        <dbReference type="ARBA" id="ARBA00023114"/>
    </source>
</evidence>
<keyword evidence="3" id="KW-0813">Transport</keyword>
<dbReference type="GO" id="GO:0046930">
    <property type="term" value="C:pore complex"/>
    <property type="evidence" value="ECO:0007669"/>
    <property type="project" value="UniProtKB-KW"/>
</dbReference>
<dbReference type="InterPro" id="IPR023614">
    <property type="entry name" value="Porin_dom_sf"/>
</dbReference>
<keyword evidence="7" id="KW-0406">Ion transport</keyword>
<comment type="subcellular location">
    <subcellularLocation>
        <location evidence="1">Mitochondrion outer membrane</location>
    </subcellularLocation>
</comment>
<dbReference type="PANTHER" id="PTHR11743:SF70">
    <property type="entry name" value="GH26960P-RELATED"/>
    <property type="match status" value="1"/>
</dbReference>
<proteinExistence type="inferred from homology"/>
<dbReference type="GO" id="GO:0015288">
    <property type="term" value="F:porin activity"/>
    <property type="evidence" value="ECO:0007669"/>
    <property type="project" value="UniProtKB-KW"/>
</dbReference>
<dbReference type="PANTHER" id="PTHR11743">
    <property type="entry name" value="VOLTAGE-DEPENDENT ANION-SELECTIVE CHANNEL"/>
    <property type="match status" value="1"/>
</dbReference>
<dbReference type="OMA" id="QLDCKTM"/>
<evidence type="ECO:0000256" key="6">
    <source>
        <dbReference type="ARBA" id="ARBA00022787"/>
    </source>
</evidence>
<evidence type="ECO:0000256" key="4">
    <source>
        <dbReference type="ARBA" id="ARBA00022452"/>
    </source>
</evidence>
<dbReference type="PRINTS" id="PR00185">
    <property type="entry name" value="EUKARYTPORIN"/>
</dbReference>
<feature type="region of interest" description="Disordered" evidence="11">
    <location>
        <begin position="207"/>
        <end position="231"/>
    </location>
</feature>
<comment type="similarity">
    <text evidence="2">Belongs to the eukaryotic mitochondrial porin family.</text>
</comment>
<dbReference type="AlphaFoldDB" id="A0A3B0K6U7"/>
<organism evidence="12 13">
    <name type="scientific">Drosophila guanche</name>
    <name type="common">Fruit fly</name>
    <dbReference type="NCBI Taxonomy" id="7266"/>
    <lineage>
        <taxon>Eukaryota</taxon>
        <taxon>Metazoa</taxon>
        <taxon>Ecdysozoa</taxon>
        <taxon>Arthropoda</taxon>
        <taxon>Hexapoda</taxon>
        <taxon>Insecta</taxon>
        <taxon>Pterygota</taxon>
        <taxon>Neoptera</taxon>
        <taxon>Endopterygota</taxon>
        <taxon>Diptera</taxon>
        <taxon>Brachycera</taxon>
        <taxon>Muscomorpha</taxon>
        <taxon>Ephydroidea</taxon>
        <taxon>Drosophilidae</taxon>
        <taxon>Drosophila</taxon>
        <taxon>Sophophora</taxon>
    </lineage>
</organism>
<dbReference type="InterPro" id="IPR001925">
    <property type="entry name" value="Porin_Euk"/>
</dbReference>
<dbReference type="FunFam" id="2.40.160.10:FF:000012">
    <property type="entry name" value="Voltage-dependent anion-selective channel"/>
    <property type="match status" value="1"/>
</dbReference>